<accession>A0A095C1D1</accession>
<organism evidence="1">
    <name type="scientific">Schistosoma haematobium</name>
    <name type="common">Blood fluke</name>
    <dbReference type="NCBI Taxonomy" id="6185"/>
    <lineage>
        <taxon>Eukaryota</taxon>
        <taxon>Metazoa</taxon>
        <taxon>Spiralia</taxon>
        <taxon>Lophotrochozoa</taxon>
        <taxon>Platyhelminthes</taxon>
        <taxon>Trematoda</taxon>
        <taxon>Digenea</taxon>
        <taxon>Strigeidida</taxon>
        <taxon>Schistosomatoidea</taxon>
        <taxon>Schistosomatidae</taxon>
        <taxon>Schistosoma</taxon>
    </lineage>
</organism>
<name>A0A095C1D1_SCHHA</name>
<reference evidence="1" key="1">
    <citation type="journal article" date="2012" name="Nat. Genet.">
        <title>Whole-genome sequence of Schistosoma haematobium.</title>
        <authorList>
            <person name="Young N.D."/>
            <person name="Jex A.R."/>
            <person name="Li B."/>
            <person name="Liu S."/>
            <person name="Yang L."/>
            <person name="Xiong Z."/>
            <person name="Li Y."/>
            <person name="Cantacessi C."/>
            <person name="Hall R.S."/>
            <person name="Xu X."/>
            <person name="Chen F."/>
            <person name="Wu X."/>
            <person name="Zerlotini A."/>
            <person name="Oliveira G."/>
            <person name="Hofmann A."/>
            <person name="Zhang G."/>
            <person name="Fang X."/>
            <person name="Kang Y."/>
            <person name="Campbell B.E."/>
            <person name="Loukas A."/>
            <person name="Ranganathan S."/>
            <person name="Rollinson D."/>
            <person name="Rinaldi G."/>
            <person name="Brindley P.J."/>
            <person name="Yang H."/>
            <person name="Wang J."/>
            <person name="Wang J."/>
            <person name="Gasser R.B."/>
        </authorList>
    </citation>
    <scope>NUCLEOTIDE SEQUENCE [LARGE SCALE GENOMIC DNA]</scope>
</reference>
<sequence>MRNTEKSENLWCFSFIHYLMDKYFNYKTMQSHEQYITLKHNNGNSNSTNLQYRRQSFNENVEKSKNVLKKSTTMLLTNNTTTNNNQMNINTIFHCNALATNNSSQTYKSIKNQLNSTPIWKCPHCFTEIQLINIQTTPDIIIQSNRLYHKKIRTNPWINNSKYNIPITSYSYSSSLTDSGIYLCTDNNKNNNNNSHYDYITRSTTETDINKNNYFNVKKNDIPIIPISPDPPPSPAPKCTQCIINPECLKHTNENQDLFMNSNKSYKGFCKSATLDLSNLINDTNKSINKPKRKLLTKRIDLTINEEQKTFVYTM</sequence>
<gene>
    <name evidence="1" type="ORF">MS3_03620</name>
</gene>
<evidence type="ECO:0000313" key="1">
    <source>
        <dbReference type="EMBL" id="KGB35373.1"/>
    </source>
</evidence>
<dbReference type="AlphaFoldDB" id="A0A095C1D1"/>
<dbReference type="EMBL" id="KL250679">
    <property type="protein sequence ID" value="KGB35373.1"/>
    <property type="molecule type" value="Genomic_DNA"/>
</dbReference>
<proteinExistence type="predicted"/>
<protein>
    <submittedName>
        <fullName evidence="1">Uncharacterized protein</fullName>
    </submittedName>
</protein>